<evidence type="ECO:0000313" key="3">
    <source>
        <dbReference type="Proteomes" id="UP000199400"/>
    </source>
</evidence>
<evidence type="ECO:0000313" key="2">
    <source>
        <dbReference type="EMBL" id="SFD99901.1"/>
    </source>
</evidence>
<sequence>MFSVDKGVFVVAALSIGLVGCDEQVERAHAGTPIDGEVTFRNLADNGVELNGPLMNGMRMNGMRMNGMRMNGMRMNGMRMNTSQLNNFAITSGSLISALLDSIQRSGADLVDAEYDFDYEITPGNYAHKKLRIAGVVQSSTDSDIYFNDVRYQVDAATWDYLCRDGASNPTEAIALNFAWDETTGSRLEYPDAFTWACRGAALAKAVEWGYAPWRTAGATSLKDAHQAAVRMIRADYCGTGVTHTVNGNPIDVSDKWGLQEPGTAWPVEAKWGPDGAVCLNTPRRQAWSRATVVDECVAAGRGVLPYCTNNDPSEFGGLLMTQANAL</sequence>
<keyword evidence="3" id="KW-1185">Reference proteome</keyword>
<dbReference type="STRING" id="54.SAMN02745121_02601"/>
<dbReference type="AlphaFoldDB" id="A0A1I1WY44"/>
<name>A0A1I1WY44_9BACT</name>
<feature type="domain" description="ADYC" evidence="1">
    <location>
        <begin position="107"/>
        <end position="285"/>
    </location>
</feature>
<reference evidence="3" key="1">
    <citation type="submission" date="2016-10" db="EMBL/GenBank/DDBJ databases">
        <authorList>
            <person name="Varghese N."/>
            <person name="Submissions S."/>
        </authorList>
    </citation>
    <scope>NUCLEOTIDE SEQUENCE [LARGE SCALE GENOMIC DNA]</scope>
    <source>
        <strain evidence="3">ATCC 25963</strain>
    </source>
</reference>
<dbReference type="Proteomes" id="UP000199400">
    <property type="component" value="Unassembled WGS sequence"/>
</dbReference>
<dbReference type="OrthoDB" id="8066319at2"/>
<dbReference type="EMBL" id="FOMX01000007">
    <property type="protein sequence ID" value="SFD99901.1"/>
    <property type="molecule type" value="Genomic_DNA"/>
</dbReference>
<evidence type="ECO:0000259" key="1">
    <source>
        <dbReference type="Pfam" id="PF20032"/>
    </source>
</evidence>
<accession>A0A1I1WY44</accession>
<gene>
    <name evidence="2" type="ORF">SAMN02745121_02601</name>
</gene>
<dbReference type="Pfam" id="PF20032">
    <property type="entry name" value="ADYC"/>
    <property type="match status" value="1"/>
</dbReference>
<dbReference type="RefSeq" id="WP_096329016.1">
    <property type="nucleotide sequence ID" value="NZ_FOMX01000007.1"/>
</dbReference>
<organism evidence="2 3">
    <name type="scientific">Nannocystis exedens</name>
    <dbReference type="NCBI Taxonomy" id="54"/>
    <lineage>
        <taxon>Bacteria</taxon>
        <taxon>Pseudomonadati</taxon>
        <taxon>Myxococcota</taxon>
        <taxon>Polyangia</taxon>
        <taxon>Nannocystales</taxon>
        <taxon>Nannocystaceae</taxon>
        <taxon>Nannocystis</taxon>
    </lineage>
</organism>
<dbReference type="InterPro" id="IPR045426">
    <property type="entry name" value="ADYC"/>
</dbReference>
<dbReference type="PROSITE" id="PS51257">
    <property type="entry name" value="PROKAR_LIPOPROTEIN"/>
    <property type="match status" value="1"/>
</dbReference>
<proteinExistence type="predicted"/>
<protein>
    <recommendedName>
        <fullName evidence="1">ADYC domain-containing protein</fullName>
    </recommendedName>
</protein>
<dbReference type="SUPFAM" id="SSF141571">
    <property type="entry name" value="Pentapeptide repeat-like"/>
    <property type="match status" value="1"/>
</dbReference>